<dbReference type="EMBL" id="PYDT01000007">
    <property type="protein sequence ID" value="THU56329.1"/>
    <property type="molecule type" value="Genomic_DNA"/>
</dbReference>
<evidence type="ECO:0000313" key="1">
    <source>
        <dbReference type="EMBL" id="THU56329.1"/>
    </source>
</evidence>
<dbReference type="Proteomes" id="UP000317650">
    <property type="component" value="Chromosome 11"/>
</dbReference>
<protein>
    <submittedName>
        <fullName evidence="1">Uncharacterized protein</fullName>
    </submittedName>
</protein>
<name>A0A4S8J5F1_MUSBA</name>
<dbReference type="AlphaFoldDB" id="A0A4S8J5F1"/>
<comment type="caution">
    <text evidence="1">The sequence shown here is derived from an EMBL/GenBank/DDBJ whole genome shotgun (WGS) entry which is preliminary data.</text>
</comment>
<sequence>MTGAFDRTSGSRKDDAKVHVPQLTVRIWSPRMRLSLRRFNLLVAGGKITFTHRTLRPLCCSPSSKPHLLCFTSHLLASPPPSTSSTLAAKEVELAHLCPDKVTLIDVQETDEDRVAEKLSIDLAEIKEEVGIVADAEDDLKETSDGHAIFSSSQDRSQIRNEQNHHPFRMKPPEADSRKSCFQFLLELALHILNCECRIHYLYPKSTCLMKKRDQFTTNVQ</sequence>
<gene>
    <name evidence="1" type="ORF">C4D60_Mb11t16120</name>
</gene>
<accession>A0A4S8J5F1</accession>
<keyword evidence="2" id="KW-1185">Reference proteome</keyword>
<reference evidence="1 2" key="1">
    <citation type="journal article" date="2019" name="Nat. Plants">
        <title>Genome sequencing of Musa balbisiana reveals subgenome evolution and function divergence in polyploid bananas.</title>
        <authorList>
            <person name="Yao X."/>
        </authorList>
    </citation>
    <scope>NUCLEOTIDE SEQUENCE [LARGE SCALE GENOMIC DNA]</scope>
    <source>
        <strain evidence="2">cv. DH-PKW</strain>
        <tissue evidence="1">Leaves</tissue>
    </source>
</reference>
<proteinExistence type="predicted"/>
<organism evidence="1 2">
    <name type="scientific">Musa balbisiana</name>
    <name type="common">Banana</name>
    <dbReference type="NCBI Taxonomy" id="52838"/>
    <lineage>
        <taxon>Eukaryota</taxon>
        <taxon>Viridiplantae</taxon>
        <taxon>Streptophyta</taxon>
        <taxon>Embryophyta</taxon>
        <taxon>Tracheophyta</taxon>
        <taxon>Spermatophyta</taxon>
        <taxon>Magnoliopsida</taxon>
        <taxon>Liliopsida</taxon>
        <taxon>Zingiberales</taxon>
        <taxon>Musaceae</taxon>
        <taxon>Musa</taxon>
    </lineage>
</organism>
<evidence type="ECO:0000313" key="2">
    <source>
        <dbReference type="Proteomes" id="UP000317650"/>
    </source>
</evidence>